<protein>
    <submittedName>
        <fullName evidence="2">DUF927 domain-containing protein</fullName>
    </submittedName>
</protein>
<gene>
    <name evidence="2" type="ORF">NLN86_07305</name>
</gene>
<sequence length="637" mass="70109">MNGDILTSLAGDIDLSLNQFLAQKSLNEARAAGILDNAIEIELDEDDPSQGGCATGLPAGYYNGSAGTFFARGKKVVQISSTVIIPCARRCSQNKQLNMSVDLMTINYIGQKVVVSVSLDELARNPELVIADLVAKGFGVTTSVHSRVYLERFIHACMKMALPMYLVAESMGMVEGEAAFLHGDMPLARGISGFDYLVPQKSAFSGIRPSGSLAGWKVVIKDNVHGWPQLFALSSSLASTLLGMAGMDVALFHFYGGSTTGKTVVLQVGMSVHAHGGEPGSHPDVAILRWNTTDNALELSLSEFSGLVACIDELGAYNDRKFSSLLYNITSGRAKVRLDKSVRRRKPVLWKMNILSSGEMSIPEKLASHNEQLQGGQEHRAISLNILPEDAAKEGETVVEVRRRADTLKAELAEQYGTAGKAFIARFLSQQNDDGSLMSYSELSEQIKATTEECCQILSEELQSDGYVLSDIQHRALKRFALCLAAGGMAAEWDILPFEPQMIKDSVMSAVRRWLDDGLNQYNPVKEALSAIQLDLIKRQAAHFIPLQDENAYTPSNHWGYIHNTSQDLMIFAPVFDDWCRRHNCKSAEVAKILVAKNYLEPESKGHYKKRVKNSRVEGVFYQIRRAFLHCNISAEF</sequence>
<comment type="caution">
    <text evidence="2">The sequence shown here is derived from an EMBL/GenBank/DDBJ whole genome shotgun (WGS) entry which is preliminary data.</text>
</comment>
<evidence type="ECO:0000313" key="3">
    <source>
        <dbReference type="Proteomes" id="UP001207430"/>
    </source>
</evidence>
<evidence type="ECO:0000259" key="1">
    <source>
        <dbReference type="Pfam" id="PF06048"/>
    </source>
</evidence>
<name>A0AAW5W915_9ENTR</name>
<dbReference type="RefSeq" id="WP_155021451.1">
    <property type="nucleotide sequence ID" value="NZ_JANDBG010000005.1"/>
</dbReference>
<dbReference type="EMBL" id="JANDBG010000005">
    <property type="protein sequence ID" value="MCX9001462.1"/>
    <property type="molecule type" value="Genomic_DNA"/>
</dbReference>
<dbReference type="AlphaFoldDB" id="A0AAW5W915"/>
<dbReference type="InterPro" id="IPR009270">
    <property type="entry name" value="DUF927"/>
</dbReference>
<accession>A0AAW5W915</accession>
<organism evidence="2 3">
    <name type="scientific">Citrobacter portucalensis</name>
    <dbReference type="NCBI Taxonomy" id="1639133"/>
    <lineage>
        <taxon>Bacteria</taxon>
        <taxon>Pseudomonadati</taxon>
        <taxon>Pseudomonadota</taxon>
        <taxon>Gammaproteobacteria</taxon>
        <taxon>Enterobacterales</taxon>
        <taxon>Enterobacteriaceae</taxon>
        <taxon>Citrobacter</taxon>
        <taxon>Citrobacter freundii complex</taxon>
    </lineage>
</organism>
<evidence type="ECO:0000313" key="2">
    <source>
        <dbReference type="EMBL" id="MCX9001462.1"/>
    </source>
</evidence>
<dbReference type="Pfam" id="PF06048">
    <property type="entry name" value="DUF927"/>
    <property type="match status" value="1"/>
</dbReference>
<proteinExistence type="predicted"/>
<dbReference type="Proteomes" id="UP001207430">
    <property type="component" value="Unassembled WGS sequence"/>
</dbReference>
<feature type="domain" description="DUF927" evidence="1">
    <location>
        <begin position="77"/>
        <end position="339"/>
    </location>
</feature>
<reference evidence="2" key="1">
    <citation type="submission" date="2022-07" db="EMBL/GenBank/DDBJ databases">
        <title>Genome Sequence of Citrobacter portucalensis from Edible Snails.</title>
        <authorList>
            <person name="Okafor A.C."/>
            <person name="Ogbo F.C."/>
            <person name="Ruppitsch W."/>
            <person name="Allerberger F."/>
        </authorList>
    </citation>
    <scope>NUCLEOTIDE SEQUENCE</scope>
    <source>
        <strain evidence="2">Igbk 7</strain>
    </source>
</reference>